<accession>A0ABT9SJY6</accession>
<evidence type="ECO:0008006" key="3">
    <source>
        <dbReference type="Google" id="ProtNLM"/>
    </source>
</evidence>
<comment type="caution">
    <text evidence="1">The sequence shown here is derived from an EMBL/GenBank/DDBJ whole genome shotgun (WGS) entry which is preliminary data.</text>
</comment>
<evidence type="ECO:0000313" key="2">
    <source>
        <dbReference type="Proteomes" id="UP001235513"/>
    </source>
</evidence>
<sequence length="126" mass="14093">MLRYVNENSNYVASIEKKPVKCLVLRRTSSIDKIASKGGEPFGNVLKAPYMLRNVSLDYLLSALEATNDVTALPAIDETGYLGKVDLQFSSFQDLKSIQKELSAYDLELVEVVKELPMLVVKDKSY</sequence>
<proteinExistence type="predicted"/>
<reference evidence="1 2" key="1">
    <citation type="submission" date="2023-07" db="EMBL/GenBank/DDBJ databases">
        <title>Sorghum-associated microbial communities from plants grown in Nebraska, USA.</title>
        <authorList>
            <person name="Schachtman D."/>
        </authorList>
    </citation>
    <scope>NUCLEOTIDE SEQUENCE [LARGE SCALE GENOMIC DNA]</scope>
    <source>
        <strain evidence="1 2">CC351</strain>
    </source>
</reference>
<protein>
    <recommendedName>
        <fullName evidence="3">CBS domain-containing protein</fullName>
    </recommendedName>
</protein>
<dbReference type="Proteomes" id="UP001235513">
    <property type="component" value="Unassembled WGS sequence"/>
</dbReference>
<name>A0ABT9SJY6_9FLAO</name>
<dbReference type="RefSeq" id="WP_306841985.1">
    <property type="nucleotide sequence ID" value="NZ_JAUSRL010000002.1"/>
</dbReference>
<organism evidence="1 2">
    <name type="scientific">Chryseobacterium lathyri</name>
    <dbReference type="NCBI Taxonomy" id="395933"/>
    <lineage>
        <taxon>Bacteria</taxon>
        <taxon>Pseudomonadati</taxon>
        <taxon>Bacteroidota</taxon>
        <taxon>Flavobacteriia</taxon>
        <taxon>Flavobacteriales</taxon>
        <taxon>Weeksellaceae</taxon>
        <taxon>Chryseobacterium group</taxon>
        <taxon>Chryseobacterium</taxon>
    </lineage>
</organism>
<gene>
    <name evidence="1" type="ORF">J2T04_001171</name>
</gene>
<keyword evidence="2" id="KW-1185">Reference proteome</keyword>
<dbReference type="EMBL" id="JAUSRL010000002">
    <property type="protein sequence ID" value="MDP9959292.1"/>
    <property type="molecule type" value="Genomic_DNA"/>
</dbReference>
<evidence type="ECO:0000313" key="1">
    <source>
        <dbReference type="EMBL" id="MDP9959292.1"/>
    </source>
</evidence>